<name>A0A9K3KXX6_9STRA</name>
<reference evidence="1" key="2">
    <citation type="submission" date="2021-04" db="EMBL/GenBank/DDBJ databases">
        <authorList>
            <person name="Podell S."/>
        </authorList>
    </citation>
    <scope>NUCLEOTIDE SEQUENCE</scope>
    <source>
        <strain evidence="1">Hildebrandi</strain>
    </source>
</reference>
<comment type="caution">
    <text evidence="1">The sequence shown here is derived from an EMBL/GenBank/DDBJ whole genome shotgun (WGS) entry which is preliminary data.</text>
</comment>
<dbReference type="EMBL" id="JAGRRH010000018">
    <property type="protein sequence ID" value="KAG7351384.1"/>
    <property type="molecule type" value="Genomic_DNA"/>
</dbReference>
<evidence type="ECO:0000313" key="2">
    <source>
        <dbReference type="Proteomes" id="UP000693970"/>
    </source>
</evidence>
<evidence type="ECO:0000313" key="1">
    <source>
        <dbReference type="EMBL" id="KAG7351384.1"/>
    </source>
</evidence>
<gene>
    <name evidence="1" type="ORF">IV203_010744</name>
</gene>
<dbReference type="OrthoDB" id="6161812at2759"/>
<dbReference type="InterPro" id="IPR013024">
    <property type="entry name" value="GGCT-like"/>
</dbReference>
<dbReference type="AlphaFoldDB" id="A0A9K3KXX6"/>
<accession>A0A9K3KXX6</accession>
<keyword evidence="2" id="KW-1185">Reference proteome</keyword>
<protein>
    <recommendedName>
        <fullName evidence="3">Gamma-glutamylcyclotransferase</fullName>
    </recommendedName>
</protein>
<sequence length="271" mass="31144">MDPQSDSLSQHRQKERHYVFGYGSLICAQSRAVSAPTLAERPSLPVRINGLIRTWNCRCPRPASTFLGVKQMDEKNQTNENWSCAGILIEVFEDELGALDKREYGYVRELVSPERITRVDELLQTQEQPDPYKGTFLDTKENVAVETFVWVYVPEDSFTNQPSAEFPILQSYVDICMRGCLAISSLFLREFLSTTRGWHPMEIRELQGINSEVTCEENEATVTSPLGAWSDDRHNPIYLRADREYSMKNAQHLDLHLEEAMLPLREVRVRA</sequence>
<dbReference type="Proteomes" id="UP000693970">
    <property type="component" value="Unassembled WGS sequence"/>
</dbReference>
<dbReference type="CDD" id="cd06661">
    <property type="entry name" value="GGCT_like"/>
    <property type="match status" value="1"/>
</dbReference>
<organism evidence="1 2">
    <name type="scientific">Nitzschia inconspicua</name>
    <dbReference type="NCBI Taxonomy" id="303405"/>
    <lineage>
        <taxon>Eukaryota</taxon>
        <taxon>Sar</taxon>
        <taxon>Stramenopiles</taxon>
        <taxon>Ochrophyta</taxon>
        <taxon>Bacillariophyta</taxon>
        <taxon>Bacillariophyceae</taxon>
        <taxon>Bacillariophycidae</taxon>
        <taxon>Bacillariales</taxon>
        <taxon>Bacillariaceae</taxon>
        <taxon>Nitzschia</taxon>
    </lineage>
</organism>
<evidence type="ECO:0008006" key="3">
    <source>
        <dbReference type="Google" id="ProtNLM"/>
    </source>
</evidence>
<reference evidence="1" key="1">
    <citation type="journal article" date="2021" name="Sci. Rep.">
        <title>Diploid genomic architecture of Nitzschia inconspicua, an elite biomass production diatom.</title>
        <authorList>
            <person name="Oliver A."/>
            <person name="Podell S."/>
            <person name="Pinowska A."/>
            <person name="Traller J.C."/>
            <person name="Smith S.R."/>
            <person name="McClure R."/>
            <person name="Beliaev A."/>
            <person name="Bohutskyi P."/>
            <person name="Hill E.A."/>
            <person name="Rabines A."/>
            <person name="Zheng H."/>
            <person name="Allen L.Z."/>
            <person name="Kuo A."/>
            <person name="Grigoriev I.V."/>
            <person name="Allen A.E."/>
            <person name="Hazlebeck D."/>
            <person name="Allen E.E."/>
        </authorList>
    </citation>
    <scope>NUCLEOTIDE SEQUENCE</scope>
    <source>
        <strain evidence="1">Hildebrandi</strain>
    </source>
</reference>
<proteinExistence type="predicted"/>